<name>A0AAE1BC95_9GAST</name>
<dbReference type="Proteomes" id="UP001283361">
    <property type="component" value="Unassembled WGS sequence"/>
</dbReference>
<comment type="caution">
    <text evidence="2">The sequence shown here is derived from an EMBL/GenBank/DDBJ whole genome shotgun (WGS) entry which is preliminary data.</text>
</comment>
<keyword evidence="3" id="KW-1185">Reference proteome</keyword>
<protein>
    <submittedName>
        <fullName evidence="2">Uncharacterized protein</fullName>
    </submittedName>
</protein>
<evidence type="ECO:0000256" key="1">
    <source>
        <dbReference type="SAM" id="MobiDB-lite"/>
    </source>
</evidence>
<sequence length="149" mass="17020">MLFYSSSLKLVKTLRVYDLKPTTSCCLTEPKRVRGIGLSIKPYRNRFRARWPIICDQPRFEPYRHPLKTRGFPATNELKTNLSESSWHTETERTEGGRNPIKFDDAVLSGNQSEAPTNLMTGIGRSQAGQPGKGRSLWRNRKLLRSLPS</sequence>
<feature type="compositionally biased region" description="Basic and acidic residues" evidence="1">
    <location>
        <begin position="87"/>
        <end position="101"/>
    </location>
</feature>
<evidence type="ECO:0000313" key="2">
    <source>
        <dbReference type="EMBL" id="KAK3803200.1"/>
    </source>
</evidence>
<gene>
    <name evidence="2" type="ORF">RRG08_024112</name>
</gene>
<feature type="region of interest" description="Disordered" evidence="1">
    <location>
        <begin position="82"/>
        <end position="101"/>
    </location>
</feature>
<accession>A0AAE1BC95</accession>
<proteinExistence type="predicted"/>
<dbReference type="EMBL" id="JAWDGP010000177">
    <property type="protein sequence ID" value="KAK3803200.1"/>
    <property type="molecule type" value="Genomic_DNA"/>
</dbReference>
<organism evidence="2 3">
    <name type="scientific">Elysia crispata</name>
    <name type="common">lettuce slug</name>
    <dbReference type="NCBI Taxonomy" id="231223"/>
    <lineage>
        <taxon>Eukaryota</taxon>
        <taxon>Metazoa</taxon>
        <taxon>Spiralia</taxon>
        <taxon>Lophotrochozoa</taxon>
        <taxon>Mollusca</taxon>
        <taxon>Gastropoda</taxon>
        <taxon>Heterobranchia</taxon>
        <taxon>Euthyneura</taxon>
        <taxon>Panpulmonata</taxon>
        <taxon>Sacoglossa</taxon>
        <taxon>Placobranchoidea</taxon>
        <taxon>Plakobranchidae</taxon>
        <taxon>Elysia</taxon>
    </lineage>
</organism>
<evidence type="ECO:0000313" key="3">
    <source>
        <dbReference type="Proteomes" id="UP001283361"/>
    </source>
</evidence>
<reference evidence="2" key="1">
    <citation type="journal article" date="2023" name="G3 (Bethesda)">
        <title>A reference genome for the long-term kleptoplast-retaining sea slug Elysia crispata morphotype clarki.</title>
        <authorList>
            <person name="Eastman K.E."/>
            <person name="Pendleton A.L."/>
            <person name="Shaikh M.A."/>
            <person name="Suttiyut T."/>
            <person name="Ogas R."/>
            <person name="Tomko P."/>
            <person name="Gavelis G."/>
            <person name="Widhalm J.R."/>
            <person name="Wisecaver J.H."/>
        </authorList>
    </citation>
    <scope>NUCLEOTIDE SEQUENCE</scope>
    <source>
        <strain evidence="2">ECLA1</strain>
    </source>
</reference>
<dbReference type="AlphaFoldDB" id="A0AAE1BC95"/>